<dbReference type="Proteomes" id="UP001153712">
    <property type="component" value="Chromosome 10"/>
</dbReference>
<evidence type="ECO:0000313" key="1">
    <source>
        <dbReference type="EMBL" id="CAG9855060.1"/>
    </source>
</evidence>
<keyword evidence="2" id="KW-1185">Reference proteome</keyword>
<gene>
    <name evidence="1" type="ORF">PHYEVI_LOCUS1520</name>
</gene>
<dbReference type="AlphaFoldDB" id="A0A9N9TBI7"/>
<evidence type="ECO:0000313" key="2">
    <source>
        <dbReference type="Proteomes" id="UP001153712"/>
    </source>
</evidence>
<reference evidence="1" key="1">
    <citation type="submission" date="2022-01" db="EMBL/GenBank/DDBJ databases">
        <authorList>
            <person name="King R."/>
        </authorList>
    </citation>
    <scope>NUCLEOTIDE SEQUENCE</scope>
</reference>
<name>A0A9N9TBI7_PHYSR</name>
<proteinExistence type="predicted"/>
<dbReference type="EMBL" id="OU900103">
    <property type="protein sequence ID" value="CAG9855060.1"/>
    <property type="molecule type" value="Genomic_DNA"/>
</dbReference>
<protein>
    <submittedName>
        <fullName evidence="1">Uncharacterized protein</fullName>
    </submittedName>
</protein>
<accession>A0A9N9TBI7</accession>
<organism evidence="1 2">
    <name type="scientific">Phyllotreta striolata</name>
    <name type="common">Striped flea beetle</name>
    <name type="synonym">Crioceris striolata</name>
    <dbReference type="NCBI Taxonomy" id="444603"/>
    <lineage>
        <taxon>Eukaryota</taxon>
        <taxon>Metazoa</taxon>
        <taxon>Ecdysozoa</taxon>
        <taxon>Arthropoda</taxon>
        <taxon>Hexapoda</taxon>
        <taxon>Insecta</taxon>
        <taxon>Pterygota</taxon>
        <taxon>Neoptera</taxon>
        <taxon>Endopterygota</taxon>
        <taxon>Coleoptera</taxon>
        <taxon>Polyphaga</taxon>
        <taxon>Cucujiformia</taxon>
        <taxon>Chrysomeloidea</taxon>
        <taxon>Chrysomelidae</taxon>
        <taxon>Galerucinae</taxon>
        <taxon>Alticini</taxon>
        <taxon>Phyllotreta</taxon>
    </lineage>
</organism>
<sequence length="45" mass="5401">MLLSNKCSNKCIYLGLSTFRNKYYPRYHKDNLRLQGTKSLERLFS</sequence>